<proteinExistence type="predicted"/>
<dbReference type="PANTHER" id="PTHR43459">
    <property type="entry name" value="ENOYL-COA HYDRATASE"/>
    <property type="match status" value="1"/>
</dbReference>
<keyword evidence="2" id="KW-1185">Reference proteome</keyword>
<dbReference type="CDD" id="cd06558">
    <property type="entry name" value="crotonase-like"/>
    <property type="match status" value="1"/>
</dbReference>
<dbReference type="PANTHER" id="PTHR43459:SF1">
    <property type="entry name" value="EG:BACN32G11.4 PROTEIN"/>
    <property type="match status" value="1"/>
</dbReference>
<accession>A0A365HB78</accession>
<dbReference type="Pfam" id="PF00378">
    <property type="entry name" value="ECH_1"/>
    <property type="match status" value="1"/>
</dbReference>
<sequence length="264" mass="27839">MISIGRWIMTAPLVRRTVRDGVAVLRLADPDRRNALSKQLSDDLAEAVGNALAQGARALVLTAEPPVFCAGGSLAGLLSREVPLARMYAGYQALAEAAVPTVAAVGGPAIGAGVNLPLACDIVIAAESARFDPRFLDAGIHPGGGHLWRLARRVGPQGAAALVLCGDALTGREAAERGLAWRCVPDGEVEETALELARRAAGRPAALVRRTKWTLRESLALDDPAEAAALELAAQQWSVEQPEFVEIVTRLHERISGRSGSVRE</sequence>
<dbReference type="InterPro" id="IPR029045">
    <property type="entry name" value="ClpP/crotonase-like_dom_sf"/>
</dbReference>
<evidence type="ECO:0000313" key="1">
    <source>
        <dbReference type="EMBL" id="RAY16262.1"/>
    </source>
</evidence>
<dbReference type="InterPro" id="IPR001753">
    <property type="entry name" value="Enoyl-CoA_hydra/iso"/>
</dbReference>
<name>A0A365HB78_9ACTN</name>
<protein>
    <submittedName>
        <fullName evidence="1">Enoyl-CoA hydratase</fullName>
    </submittedName>
</protein>
<gene>
    <name evidence="1" type="ORF">DPM19_05030</name>
</gene>
<dbReference type="OrthoDB" id="8452484at2"/>
<dbReference type="Proteomes" id="UP000251891">
    <property type="component" value="Unassembled WGS sequence"/>
</dbReference>
<dbReference type="Gene3D" id="3.90.226.10">
    <property type="entry name" value="2-enoyl-CoA Hydratase, Chain A, domain 1"/>
    <property type="match status" value="1"/>
</dbReference>
<organism evidence="1 2">
    <name type="scientific">Actinomadura craniellae</name>
    <dbReference type="NCBI Taxonomy" id="2231787"/>
    <lineage>
        <taxon>Bacteria</taxon>
        <taxon>Bacillati</taxon>
        <taxon>Actinomycetota</taxon>
        <taxon>Actinomycetes</taxon>
        <taxon>Streptosporangiales</taxon>
        <taxon>Thermomonosporaceae</taxon>
        <taxon>Actinomadura</taxon>
    </lineage>
</organism>
<dbReference type="AlphaFoldDB" id="A0A365HB78"/>
<dbReference type="GO" id="GO:0003824">
    <property type="term" value="F:catalytic activity"/>
    <property type="evidence" value="ECO:0007669"/>
    <property type="project" value="UniProtKB-ARBA"/>
</dbReference>
<dbReference type="EMBL" id="QLYX01000002">
    <property type="protein sequence ID" value="RAY16262.1"/>
    <property type="molecule type" value="Genomic_DNA"/>
</dbReference>
<dbReference type="SUPFAM" id="SSF52096">
    <property type="entry name" value="ClpP/crotonase"/>
    <property type="match status" value="1"/>
</dbReference>
<reference evidence="1 2" key="1">
    <citation type="submission" date="2018-06" db="EMBL/GenBank/DDBJ databases">
        <title>Actinomadura craniellae sp. nov. isolated from marine sponge Craniella sp.</title>
        <authorList>
            <person name="Li L."/>
            <person name="Xu Q.H."/>
            <person name="Lin H.W."/>
            <person name="Lu Y.H."/>
        </authorList>
    </citation>
    <scope>NUCLEOTIDE SEQUENCE [LARGE SCALE GENOMIC DNA]</scope>
    <source>
        <strain evidence="1 2">LHW63021</strain>
    </source>
</reference>
<evidence type="ECO:0000313" key="2">
    <source>
        <dbReference type="Proteomes" id="UP000251891"/>
    </source>
</evidence>
<comment type="caution">
    <text evidence="1">The sequence shown here is derived from an EMBL/GenBank/DDBJ whole genome shotgun (WGS) entry which is preliminary data.</text>
</comment>